<evidence type="ECO:0008006" key="3">
    <source>
        <dbReference type="Google" id="ProtNLM"/>
    </source>
</evidence>
<proteinExistence type="predicted"/>
<dbReference type="Proteomes" id="UP001169760">
    <property type="component" value="Unassembled WGS sequence"/>
</dbReference>
<dbReference type="EMBL" id="JAUOPB010000007">
    <property type="protein sequence ID" value="MDO6422881.1"/>
    <property type="molecule type" value="Genomic_DNA"/>
</dbReference>
<reference evidence="1" key="1">
    <citation type="submission" date="2023-07" db="EMBL/GenBank/DDBJ databases">
        <title>Genome content predicts the carbon catabolic preferences of heterotrophic bacteria.</title>
        <authorList>
            <person name="Gralka M."/>
        </authorList>
    </citation>
    <scope>NUCLEOTIDE SEQUENCE</scope>
    <source>
        <strain evidence="1">I3M17_2</strain>
    </source>
</reference>
<dbReference type="AlphaFoldDB" id="A0AAW7X7Z5"/>
<protein>
    <recommendedName>
        <fullName evidence="3">HEPN domain-containing protein</fullName>
    </recommendedName>
</protein>
<sequence length="121" mass="13514">MAVNPQDFVKFAYSLLKANDKQDGCEIQLRTSINRAYYGAFLTARNHAGITNSSGSVHKDVIEHYLNQKAGKVGNNLDSLKRLRQKADYEPDKTITINDAKTSCRTANTILNEVNKLLQAK</sequence>
<evidence type="ECO:0000313" key="2">
    <source>
        <dbReference type="Proteomes" id="UP001169760"/>
    </source>
</evidence>
<gene>
    <name evidence="1" type="ORF">Q4521_10390</name>
</gene>
<organism evidence="1 2">
    <name type="scientific">Saccharophagus degradans</name>
    <dbReference type="NCBI Taxonomy" id="86304"/>
    <lineage>
        <taxon>Bacteria</taxon>
        <taxon>Pseudomonadati</taxon>
        <taxon>Pseudomonadota</taxon>
        <taxon>Gammaproteobacteria</taxon>
        <taxon>Cellvibrionales</taxon>
        <taxon>Cellvibrionaceae</taxon>
        <taxon>Saccharophagus</taxon>
    </lineage>
</organism>
<name>A0AAW7X7Z5_9GAMM</name>
<dbReference type="Gene3D" id="1.20.120.330">
    <property type="entry name" value="Nucleotidyltransferases domain 2"/>
    <property type="match status" value="1"/>
</dbReference>
<evidence type="ECO:0000313" key="1">
    <source>
        <dbReference type="EMBL" id="MDO6422881.1"/>
    </source>
</evidence>
<comment type="caution">
    <text evidence="1">The sequence shown here is derived from an EMBL/GenBank/DDBJ whole genome shotgun (WGS) entry which is preliminary data.</text>
</comment>
<accession>A0AAW7X7Z5</accession>
<dbReference type="RefSeq" id="WP_303492754.1">
    <property type="nucleotide sequence ID" value="NZ_JAUOPB010000007.1"/>
</dbReference>